<evidence type="ECO:0000259" key="1">
    <source>
        <dbReference type="Pfam" id="PF18096"/>
    </source>
</evidence>
<dbReference type="AlphaFoldDB" id="A0A9D9IL10"/>
<dbReference type="SUPFAM" id="SSF53335">
    <property type="entry name" value="S-adenosyl-L-methionine-dependent methyltransferases"/>
    <property type="match status" value="1"/>
</dbReference>
<evidence type="ECO:0000313" key="3">
    <source>
        <dbReference type="EMBL" id="MBO8474120.1"/>
    </source>
</evidence>
<reference evidence="3" key="2">
    <citation type="journal article" date="2021" name="PeerJ">
        <title>Extensive microbial diversity within the chicken gut microbiome revealed by metagenomics and culture.</title>
        <authorList>
            <person name="Gilroy R."/>
            <person name="Ravi A."/>
            <person name="Getino M."/>
            <person name="Pursley I."/>
            <person name="Horton D.L."/>
            <person name="Alikhan N.F."/>
            <person name="Baker D."/>
            <person name="Gharbi K."/>
            <person name="Hall N."/>
            <person name="Watson M."/>
            <person name="Adriaenssens E.M."/>
            <person name="Foster-Nyarko E."/>
            <person name="Jarju S."/>
            <person name="Secka A."/>
            <person name="Antonio M."/>
            <person name="Oren A."/>
            <person name="Chaudhuri R.R."/>
            <person name="La Ragione R."/>
            <person name="Hildebrand F."/>
            <person name="Pallen M.J."/>
        </authorList>
    </citation>
    <scope>NUCLEOTIDE SEQUENCE</scope>
    <source>
        <strain evidence="3">B1-13419</strain>
    </source>
</reference>
<dbReference type="EMBL" id="JADIMD010000032">
    <property type="protein sequence ID" value="MBO8474120.1"/>
    <property type="molecule type" value="Genomic_DNA"/>
</dbReference>
<dbReference type="InterPro" id="IPR054168">
    <property type="entry name" value="PG_1098_Fer"/>
</dbReference>
<evidence type="ECO:0000259" key="2">
    <source>
        <dbReference type="Pfam" id="PF22013"/>
    </source>
</evidence>
<gene>
    <name evidence="3" type="ORF">IAB91_02355</name>
</gene>
<dbReference type="Gene3D" id="3.40.50.150">
    <property type="entry name" value="Vaccinia Virus protein VP39"/>
    <property type="match status" value="1"/>
</dbReference>
<dbReference type="Pfam" id="PF22013">
    <property type="entry name" value="PG_1098_Fer"/>
    <property type="match status" value="1"/>
</dbReference>
<dbReference type="InterPro" id="IPR029063">
    <property type="entry name" value="SAM-dependent_MTases_sf"/>
</dbReference>
<feature type="domain" description="THUMP-like" evidence="1">
    <location>
        <begin position="356"/>
        <end position="414"/>
    </location>
</feature>
<sequence length="432" mass="47750">MDKERLKEFIETHIDDDTDRLLFQKSKWPDIDMGTAVSTILGHRKLKAKVPSWYRNPALIFPNSLCTEQCSSEFTAEAKVDSIRELVVEDRGVTESGGCLSGLKIADLTGGLGVDSHVFSRHFKEVLYNEMNPVLAEAAKHNFKALGCGNITVRSNMVCDGNAEGASADCNPASPAELLQDFGPDIIYLDPARRSSDGKKVFRLEDCRPDILKLKDSLLQIARYIAVKLSPMADIGVVAEALGRQCRRIDVVSAANECKEIVAYVDREYDGECTVCAKCSGKGEFTFTRNEEEEACAALPSGDRTGWKYLLEPDRALMKAGAYKLICSRFGLAMLDRSTHYYVSDGIDGSTDGLFRKFRIIRIFPLDKSGIKAACREFPQAEVTARNLPISSDELRKRLKVTASDRIHMFGLKVSSASGTDSGNLLFVTERT</sequence>
<organism evidence="3 4">
    <name type="scientific">Candidatus Cryptobacteroides faecigallinarum</name>
    <dbReference type="NCBI Taxonomy" id="2840763"/>
    <lineage>
        <taxon>Bacteria</taxon>
        <taxon>Pseudomonadati</taxon>
        <taxon>Bacteroidota</taxon>
        <taxon>Bacteroidia</taxon>
        <taxon>Bacteroidales</taxon>
        <taxon>Candidatus Cryptobacteroides</taxon>
    </lineage>
</organism>
<dbReference type="InterPro" id="IPR041497">
    <property type="entry name" value="Thump-like"/>
</dbReference>
<protein>
    <recommendedName>
        <fullName evidence="5">THUMP-like domain-containing protein</fullName>
    </recommendedName>
</protein>
<dbReference type="Pfam" id="PF18096">
    <property type="entry name" value="Thump_like"/>
    <property type="match status" value="1"/>
</dbReference>
<dbReference type="Proteomes" id="UP000823757">
    <property type="component" value="Unassembled WGS sequence"/>
</dbReference>
<name>A0A9D9IL10_9BACT</name>
<feature type="domain" description="PG-1098 ferredoxin-like" evidence="2">
    <location>
        <begin position="309"/>
        <end position="346"/>
    </location>
</feature>
<reference evidence="3" key="1">
    <citation type="submission" date="2020-10" db="EMBL/GenBank/DDBJ databases">
        <authorList>
            <person name="Gilroy R."/>
        </authorList>
    </citation>
    <scope>NUCLEOTIDE SEQUENCE</scope>
    <source>
        <strain evidence="3">B1-13419</strain>
    </source>
</reference>
<accession>A0A9D9IL10</accession>
<evidence type="ECO:0000313" key="4">
    <source>
        <dbReference type="Proteomes" id="UP000823757"/>
    </source>
</evidence>
<proteinExistence type="predicted"/>
<comment type="caution">
    <text evidence="3">The sequence shown here is derived from an EMBL/GenBank/DDBJ whole genome shotgun (WGS) entry which is preliminary data.</text>
</comment>
<dbReference type="Gene3D" id="1.10.10.1110">
    <property type="entry name" value="Methyltransferase PG1098, N-terminal domain"/>
    <property type="match status" value="1"/>
</dbReference>
<evidence type="ECO:0008006" key="5">
    <source>
        <dbReference type="Google" id="ProtNLM"/>
    </source>
</evidence>